<name>A0ABS1SC59_9MICO</name>
<dbReference type="PANTHER" id="PTHR43194:SF2">
    <property type="entry name" value="PEROXISOMAL MEMBRANE PROTEIN LPX1"/>
    <property type="match status" value="1"/>
</dbReference>
<dbReference type="RefSeq" id="WP_202343318.1">
    <property type="nucleotide sequence ID" value="NZ_BAAAPI010000016.1"/>
</dbReference>
<organism evidence="2 3">
    <name type="scientific">Leucobacter chromiireducens subsp. solipictus</name>
    <dbReference type="NCBI Taxonomy" id="398235"/>
    <lineage>
        <taxon>Bacteria</taxon>
        <taxon>Bacillati</taxon>
        <taxon>Actinomycetota</taxon>
        <taxon>Actinomycetes</taxon>
        <taxon>Micrococcales</taxon>
        <taxon>Microbacteriaceae</taxon>
        <taxon>Leucobacter</taxon>
    </lineage>
</organism>
<proteinExistence type="predicted"/>
<dbReference type="Pfam" id="PF12697">
    <property type="entry name" value="Abhydrolase_6"/>
    <property type="match status" value="1"/>
</dbReference>
<dbReference type="InterPro" id="IPR029058">
    <property type="entry name" value="AB_hydrolase_fold"/>
</dbReference>
<reference evidence="2 3" key="1">
    <citation type="submission" date="2018-09" db="EMBL/GenBank/DDBJ databases">
        <title>Comparative genomics of Leucobacter spp.</title>
        <authorList>
            <person name="Reis A.C."/>
            <person name="Kolvenbach B.A."/>
            <person name="Corvini P.F.X."/>
            <person name="Nunes O.C."/>
        </authorList>
    </citation>
    <scope>NUCLEOTIDE SEQUENCE [LARGE SCALE GENOMIC DNA]</scope>
    <source>
        <strain evidence="2 3">TAN 31504</strain>
    </source>
</reference>
<dbReference type="InterPro" id="IPR050228">
    <property type="entry name" value="Carboxylesterase_BioH"/>
</dbReference>
<sequence>MSSDVRPGPDTDDEFRFLVSDAARVARAAPLPEVRRITVPVSDGRVLSGLAFDPAQPPRLVVLHGAGLNAHSFDPVLLALDVPALAIDLPGHGRSDWRADADYRPDHLAIDIATALETLAPEPVVLLGHSLGGLTAALVAAARPELVRELVIVDITPGVSPGGDAGAVAEFIGGQRDFGSIDEIVDRAVRFGIGSDRAALTRGVALNTRRRPDGRLEWTHHFAHLNGISASDDPFPYAPVWGSLQSLELPITLVRASAGMVSAALAAEWTAQLPASTLVEVPGPHNLHEAAPTELAAVLRPLLGPDLGAGPARPSHDAPGRVSGA</sequence>
<gene>
    <name evidence="2" type="ORF">D3230_02010</name>
</gene>
<feature type="domain" description="AB hydrolase-1" evidence="1">
    <location>
        <begin position="60"/>
        <end position="297"/>
    </location>
</feature>
<dbReference type="SUPFAM" id="SSF53474">
    <property type="entry name" value="alpha/beta-Hydrolases"/>
    <property type="match status" value="1"/>
</dbReference>
<dbReference type="EMBL" id="QYAC01000001">
    <property type="protein sequence ID" value="MBL3678080.1"/>
    <property type="molecule type" value="Genomic_DNA"/>
</dbReference>
<evidence type="ECO:0000313" key="3">
    <source>
        <dbReference type="Proteomes" id="UP001645859"/>
    </source>
</evidence>
<dbReference type="PRINTS" id="PR00111">
    <property type="entry name" value="ABHYDROLASE"/>
</dbReference>
<dbReference type="Gene3D" id="3.40.50.1820">
    <property type="entry name" value="alpha/beta hydrolase"/>
    <property type="match status" value="1"/>
</dbReference>
<accession>A0ABS1SC59</accession>
<dbReference type="GO" id="GO:0016787">
    <property type="term" value="F:hydrolase activity"/>
    <property type="evidence" value="ECO:0007669"/>
    <property type="project" value="UniProtKB-KW"/>
</dbReference>
<evidence type="ECO:0000313" key="2">
    <source>
        <dbReference type="EMBL" id="MBL3678080.1"/>
    </source>
</evidence>
<comment type="caution">
    <text evidence="2">The sequence shown here is derived from an EMBL/GenBank/DDBJ whole genome shotgun (WGS) entry which is preliminary data.</text>
</comment>
<protein>
    <submittedName>
        <fullName evidence="2">Alpha/beta hydrolase</fullName>
    </submittedName>
</protein>
<keyword evidence="3" id="KW-1185">Reference proteome</keyword>
<dbReference type="PANTHER" id="PTHR43194">
    <property type="entry name" value="HYDROLASE ALPHA/BETA FOLD FAMILY"/>
    <property type="match status" value="1"/>
</dbReference>
<dbReference type="InterPro" id="IPR000073">
    <property type="entry name" value="AB_hydrolase_1"/>
</dbReference>
<evidence type="ECO:0000259" key="1">
    <source>
        <dbReference type="Pfam" id="PF12697"/>
    </source>
</evidence>
<keyword evidence="2" id="KW-0378">Hydrolase</keyword>
<dbReference type="Proteomes" id="UP001645859">
    <property type="component" value="Unassembled WGS sequence"/>
</dbReference>